<dbReference type="GO" id="GO:0009306">
    <property type="term" value="P:protein secretion"/>
    <property type="evidence" value="ECO:0007669"/>
    <property type="project" value="InterPro"/>
</dbReference>
<dbReference type="EMBL" id="JACIBY010000006">
    <property type="protein sequence ID" value="MBB3839279.1"/>
    <property type="molecule type" value="Genomic_DNA"/>
</dbReference>
<keyword evidence="4" id="KW-0472">Membrane</keyword>
<evidence type="ECO:0000313" key="6">
    <source>
        <dbReference type="EMBL" id="MBB3839279.1"/>
    </source>
</evidence>
<keyword evidence="7" id="KW-1185">Reference proteome</keyword>
<organism evidence="6 7">
    <name type="scientific">Runella defluvii</name>
    <dbReference type="NCBI Taxonomy" id="370973"/>
    <lineage>
        <taxon>Bacteria</taxon>
        <taxon>Pseudomonadati</taxon>
        <taxon>Bacteroidota</taxon>
        <taxon>Cytophagia</taxon>
        <taxon>Cytophagales</taxon>
        <taxon>Spirosomataceae</taxon>
        <taxon>Runella</taxon>
    </lineage>
</organism>
<evidence type="ECO:0000256" key="2">
    <source>
        <dbReference type="ARBA" id="ARBA00022692"/>
    </source>
</evidence>
<protein>
    <recommendedName>
        <fullName evidence="5">Translocation and assembly module TamB C-terminal domain-containing protein</fullName>
    </recommendedName>
</protein>
<comment type="caution">
    <text evidence="6">The sequence shown here is derived from an EMBL/GenBank/DDBJ whole genome shotgun (WGS) entry which is preliminary data.</text>
</comment>
<dbReference type="InterPro" id="IPR008023">
    <property type="entry name" value="DUF748"/>
</dbReference>
<evidence type="ECO:0000256" key="3">
    <source>
        <dbReference type="ARBA" id="ARBA00022989"/>
    </source>
</evidence>
<evidence type="ECO:0000256" key="1">
    <source>
        <dbReference type="ARBA" id="ARBA00004167"/>
    </source>
</evidence>
<dbReference type="RefSeq" id="WP_183975396.1">
    <property type="nucleotide sequence ID" value="NZ_JACIBY010000006.1"/>
</dbReference>
<gene>
    <name evidence="6" type="ORF">FHS57_003285</name>
</gene>
<reference evidence="6 7" key="1">
    <citation type="submission" date="2020-08" db="EMBL/GenBank/DDBJ databases">
        <title>Genomic Encyclopedia of Type Strains, Phase IV (KMG-IV): sequencing the most valuable type-strain genomes for metagenomic binning, comparative biology and taxonomic classification.</title>
        <authorList>
            <person name="Goeker M."/>
        </authorList>
    </citation>
    <scope>NUCLEOTIDE SEQUENCE [LARGE SCALE GENOMIC DNA]</scope>
    <source>
        <strain evidence="6 7">DSM 17976</strain>
    </source>
</reference>
<feature type="domain" description="Translocation and assembly module TamB C-terminal" evidence="5">
    <location>
        <begin position="1132"/>
        <end position="1554"/>
    </location>
</feature>
<evidence type="ECO:0000256" key="4">
    <source>
        <dbReference type="ARBA" id="ARBA00023136"/>
    </source>
</evidence>
<sequence>MKKVGRGILFVVLGLLLVVGSGVVWLQTTSGQDWLTQQAVSYLRKKLNTKVDIAQARFSLPDWIELRGVYVEDLKRDTLLAGGRLYVDLDVWGLLQSRVGINEIQLEDIRLKAYRTLPDTTFNFAFVAKAFASEDTTPDTTTAPLDMRLDAIQLRNVRLSYQDAVIGTDADLSLPDARVRFSAFNPSLNRYHLSKTDIRSGNMTVKMYQPLRQDTTKTAASAPASDSLDLKLGTLLLADYRVVYEDEKQQIKTAVTVGKIEVEAEKLFLTKPLVALNKLGIENTDITFRSGDFVVELQRFQTQLDSFLFAPERISGQLKSGSWVEKRRGVVRQLRADFVYTPREVSLQNLLLQTNETLLQDRVVLRYASLDDFSKNIGKVGVDVRLTKSQLGFKDVLAWVPSLRKTPPFAKNPAAIVKFNGLVQGRIDDLSLKGVDISTLETTHLRADGRIKGLPDPQRMALDLNIADLSSSRRDLQRILPDSALPATIELPENLRLSGKVKGSLDNLQLDTQLASDRGNATFAGNLKNFVKGRQQSYDGTLVLQEFDAGKWLKQPPSELGKLSLKATVVGQGIDPKTLQADLTGVVEKADVKGYVYQNLALKGSVQEQVADLTAAIADSNATLTLVAKADLRTDYPTFSSQLDILTLRLKPLHLYEEDLEIKGGINANFTSTDPEDPRGTFQITNGILVQKGKTIPLQTIQVVLDNQQGERLARIDAPFLKAKATGTFRYVQLADVVLTEINRYFALPDVSYKPVTSPYRLSMDGKIANHPAIQVFVPELTRMDTVRFSVYLDSQRDTTLLARISAPHVEYDSMVVKNADFGVLGVENQANYVGHVDNFLYDTYQIKRAAVEGQVANSLVGFKASFKDSLYQKQHELAGTLASVGNAYRLQLVPNGLLLDYKSWQAAPDGYVQFGKEGLLVKQFGLQQDRQRLLINTTTNTPNGPLRVEMDSLDLGSLTSLVMDSLQVSGKLGGNVLLQNYTESAVFTGDLGIEGFKYTNIPIGDLKIKAANESASKIVAEATLKSPQNDVRLTGNYLLKSKTPLDLQVDIRKLGAQTIEAFSAGQLRRATGALSGKATIRGATDKPQVEGEALFDSVAFNITKLGATYRIPNSRLQFANSDIFLKKFVVRDTLNQPLQVDGKINWANLPNVAYNLTIEGKDFTVLNASRKENDFFYGKGIVDANLHIEGVGTNPTIDGSVKLKQGSDITVIMPDDDLGKASTEGIVEFVNKSDTTATPTTGAETAAPLAFGAGISLNLEADDRSQLTIVVDELNGDNLKVKGNAQLNAGITPEGQPYILGLYELTQGSYNLTFEILKRDFTIQKGSRLLWTGDPMKADVDITAVYPVVADLAPLQGKAAQFGKVPLEVLLKMQGSLSNPQISFEVRPDPAKVSANVRSRIEEDGVFNNIKDPVQMNKQVFSLLVLNKFMGEQSSDFFSSVNPEVIARQSVSKLLTDQLNLLASDLIKGVKLNFDVNSTAVATGSGSAGQTDLNVGLSKAFMNERLTVNVGRNFEIESGNRTQKSTELVDNVNINYNLTRDGRYAVRAYRKNQYQTVLEGFIVETGVSFAVVLDYETFKEMFKK</sequence>
<dbReference type="GO" id="GO:0005886">
    <property type="term" value="C:plasma membrane"/>
    <property type="evidence" value="ECO:0007669"/>
    <property type="project" value="InterPro"/>
</dbReference>
<dbReference type="Proteomes" id="UP000541352">
    <property type="component" value="Unassembled WGS sequence"/>
</dbReference>
<keyword evidence="3" id="KW-1133">Transmembrane helix</keyword>
<evidence type="ECO:0000313" key="7">
    <source>
        <dbReference type="Proteomes" id="UP000541352"/>
    </source>
</evidence>
<dbReference type="PANTHER" id="PTHR36985">
    <property type="entry name" value="TRANSLOCATION AND ASSEMBLY MODULE SUBUNIT TAMB"/>
    <property type="match status" value="1"/>
</dbReference>
<dbReference type="PANTHER" id="PTHR36985:SF1">
    <property type="entry name" value="TRANSLOCATION AND ASSEMBLY MODULE SUBUNIT TAMB"/>
    <property type="match status" value="1"/>
</dbReference>
<keyword evidence="2" id="KW-0812">Transmembrane</keyword>
<proteinExistence type="predicted"/>
<accession>A0A7W6ER35</accession>
<comment type="subcellular location">
    <subcellularLocation>
        <location evidence="1">Membrane</location>
        <topology evidence="1">Single-pass membrane protein</topology>
    </subcellularLocation>
</comment>
<dbReference type="Pfam" id="PF04357">
    <property type="entry name" value="TamB"/>
    <property type="match status" value="1"/>
</dbReference>
<name>A0A7W6ER35_9BACT</name>
<dbReference type="Pfam" id="PF05359">
    <property type="entry name" value="DUF748"/>
    <property type="match status" value="1"/>
</dbReference>
<dbReference type="InterPro" id="IPR007452">
    <property type="entry name" value="TamB_C"/>
</dbReference>
<evidence type="ECO:0000259" key="5">
    <source>
        <dbReference type="Pfam" id="PF04357"/>
    </source>
</evidence>